<comment type="caution">
    <text evidence="2">The sequence shown here is derived from an EMBL/GenBank/DDBJ whole genome shotgun (WGS) entry which is preliminary data.</text>
</comment>
<accession>A0A373A1R2</accession>
<dbReference type="AlphaFoldDB" id="A0A373A1R2"/>
<organism evidence="2 3">
    <name type="scientific">Kitasatospora xanthocidica</name>
    <dbReference type="NCBI Taxonomy" id="83382"/>
    <lineage>
        <taxon>Bacteria</taxon>
        <taxon>Bacillati</taxon>
        <taxon>Actinomycetota</taxon>
        <taxon>Actinomycetes</taxon>
        <taxon>Kitasatosporales</taxon>
        <taxon>Streptomycetaceae</taxon>
        <taxon>Kitasatospora</taxon>
    </lineage>
</organism>
<name>A0A373A1R2_9ACTN</name>
<dbReference type="EMBL" id="QVIG01000001">
    <property type="protein sequence ID" value="RGD62063.1"/>
    <property type="molecule type" value="Genomic_DNA"/>
</dbReference>
<proteinExistence type="predicted"/>
<protein>
    <submittedName>
        <fullName evidence="2">Uncharacterized protein</fullName>
    </submittedName>
</protein>
<evidence type="ECO:0000313" key="3">
    <source>
        <dbReference type="Proteomes" id="UP000263377"/>
    </source>
</evidence>
<dbReference type="Proteomes" id="UP000263377">
    <property type="component" value="Unassembled WGS sequence"/>
</dbReference>
<feature type="compositionally biased region" description="Polar residues" evidence="1">
    <location>
        <begin position="79"/>
        <end position="94"/>
    </location>
</feature>
<evidence type="ECO:0000313" key="2">
    <source>
        <dbReference type="EMBL" id="RGD62063.1"/>
    </source>
</evidence>
<dbReference type="RefSeq" id="WP_117490283.1">
    <property type="nucleotide sequence ID" value="NZ_QVIG01000001.1"/>
</dbReference>
<sequence length="94" mass="10368">MAFSNGTHPPLADGTTVEYLGRVEDLHHRMLTTRRGTSTYDTYTDENGTQQHLYDLLDDGELALSHVHPDDLTAWSPATDGNEQPLDSSSPQQG</sequence>
<keyword evidence="3" id="KW-1185">Reference proteome</keyword>
<reference evidence="2 3" key="1">
    <citation type="submission" date="2018-08" db="EMBL/GenBank/DDBJ databases">
        <title>Diversity &amp; Physiological Properties of Lignin-Decomposing Actinobacteria from Soil.</title>
        <authorList>
            <person name="Roh S.G."/>
            <person name="Kim S.B."/>
        </authorList>
    </citation>
    <scope>NUCLEOTIDE SEQUENCE [LARGE SCALE GENOMIC DNA]</scope>
    <source>
        <strain evidence="2 3">MMS17-GH009</strain>
    </source>
</reference>
<feature type="region of interest" description="Disordered" evidence="1">
    <location>
        <begin position="71"/>
        <end position="94"/>
    </location>
</feature>
<gene>
    <name evidence="2" type="ORF">DR950_33815</name>
</gene>
<evidence type="ECO:0000256" key="1">
    <source>
        <dbReference type="SAM" id="MobiDB-lite"/>
    </source>
</evidence>